<dbReference type="Gene3D" id="3.40.30.10">
    <property type="entry name" value="Glutaredoxin"/>
    <property type="match status" value="1"/>
</dbReference>
<dbReference type="Proteomes" id="UP001409585">
    <property type="component" value="Unassembled WGS sequence"/>
</dbReference>
<dbReference type="Pfam" id="PF00255">
    <property type="entry name" value="GSHPx"/>
    <property type="match status" value="1"/>
</dbReference>
<dbReference type="EMBL" id="BAABLX010000011">
    <property type="protein sequence ID" value="GAA4940238.1"/>
    <property type="molecule type" value="Genomic_DNA"/>
</dbReference>
<dbReference type="RefSeq" id="WP_345420481.1">
    <property type="nucleotide sequence ID" value="NZ_AP031496.1"/>
</dbReference>
<comment type="caution">
    <text evidence="7">The sequence shown here is derived from an EMBL/GenBank/DDBJ whole genome shotgun (WGS) entry which is preliminary data.</text>
</comment>
<comment type="similarity">
    <text evidence="1 5">Belongs to the glutathione peroxidase family.</text>
</comment>
<protein>
    <recommendedName>
        <fullName evidence="5">Glutathione peroxidase</fullName>
    </recommendedName>
</protein>
<reference evidence="8" key="1">
    <citation type="journal article" date="2019" name="Int. J. Syst. Evol. Microbiol.">
        <title>The Global Catalogue of Microorganisms (GCM) 10K type strain sequencing project: providing services to taxonomists for standard genome sequencing and annotation.</title>
        <authorList>
            <consortium name="The Broad Institute Genomics Platform"/>
            <consortium name="The Broad Institute Genome Sequencing Center for Infectious Disease"/>
            <person name="Wu L."/>
            <person name="Ma J."/>
        </authorList>
    </citation>
    <scope>NUCLEOTIDE SEQUENCE [LARGE SCALE GENOMIC DNA]</scope>
    <source>
        <strain evidence="8">JCM 19134</strain>
    </source>
</reference>
<dbReference type="PROSITE" id="PS00763">
    <property type="entry name" value="GLUTATHIONE_PEROXID_2"/>
    <property type="match status" value="1"/>
</dbReference>
<dbReference type="PANTHER" id="PTHR11592">
    <property type="entry name" value="GLUTATHIONE PEROXIDASE"/>
    <property type="match status" value="1"/>
</dbReference>
<proteinExistence type="inferred from homology"/>
<organism evidence="7 8">
    <name type="scientific">Halioxenophilus aromaticivorans</name>
    <dbReference type="NCBI Taxonomy" id="1306992"/>
    <lineage>
        <taxon>Bacteria</taxon>
        <taxon>Pseudomonadati</taxon>
        <taxon>Pseudomonadota</taxon>
        <taxon>Gammaproteobacteria</taxon>
        <taxon>Alteromonadales</taxon>
        <taxon>Alteromonadaceae</taxon>
        <taxon>Halioxenophilus</taxon>
    </lineage>
</organism>
<evidence type="ECO:0000256" key="2">
    <source>
        <dbReference type="ARBA" id="ARBA00022559"/>
    </source>
</evidence>
<dbReference type="CDD" id="cd00340">
    <property type="entry name" value="GSH_Peroxidase"/>
    <property type="match status" value="1"/>
</dbReference>
<accession>A0AAV3U100</accession>
<feature type="domain" description="Thioredoxin" evidence="6">
    <location>
        <begin position="1"/>
        <end position="180"/>
    </location>
</feature>
<dbReference type="FunFam" id="3.40.30.10:FF:000010">
    <property type="entry name" value="Glutathione peroxidase"/>
    <property type="match status" value="1"/>
</dbReference>
<evidence type="ECO:0000313" key="8">
    <source>
        <dbReference type="Proteomes" id="UP001409585"/>
    </source>
</evidence>
<dbReference type="PROSITE" id="PS51355">
    <property type="entry name" value="GLUTATHIONE_PEROXID_3"/>
    <property type="match status" value="1"/>
</dbReference>
<evidence type="ECO:0000256" key="1">
    <source>
        <dbReference type="ARBA" id="ARBA00006926"/>
    </source>
</evidence>
<keyword evidence="2 5" id="KW-0575">Peroxidase</keyword>
<dbReference type="InterPro" id="IPR029760">
    <property type="entry name" value="GPX_CS"/>
</dbReference>
<dbReference type="SUPFAM" id="SSF52833">
    <property type="entry name" value="Thioredoxin-like"/>
    <property type="match status" value="1"/>
</dbReference>
<dbReference type="AlphaFoldDB" id="A0AAV3U100"/>
<keyword evidence="3 5" id="KW-0560">Oxidoreductase</keyword>
<dbReference type="GO" id="GO:0004601">
    <property type="term" value="F:peroxidase activity"/>
    <property type="evidence" value="ECO:0007669"/>
    <property type="project" value="UniProtKB-KW"/>
</dbReference>
<name>A0AAV3U100_9ALTE</name>
<dbReference type="InterPro" id="IPR013766">
    <property type="entry name" value="Thioredoxin_domain"/>
</dbReference>
<dbReference type="PIRSF" id="PIRSF000303">
    <property type="entry name" value="Glutathion_perox"/>
    <property type="match status" value="1"/>
</dbReference>
<dbReference type="InterPro" id="IPR036249">
    <property type="entry name" value="Thioredoxin-like_sf"/>
</dbReference>
<evidence type="ECO:0000313" key="7">
    <source>
        <dbReference type="EMBL" id="GAA4940238.1"/>
    </source>
</evidence>
<dbReference type="InterPro" id="IPR029759">
    <property type="entry name" value="GPX_AS"/>
</dbReference>
<gene>
    <name evidence="7" type="ORF">GCM10025791_18150</name>
</gene>
<evidence type="ECO:0000256" key="5">
    <source>
        <dbReference type="RuleBase" id="RU000499"/>
    </source>
</evidence>
<dbReference type="PRINTS" id="PR01011">
    <property type="entry name" value="GLUTPROXDASE"/>
</dbReference>
<sequence>MSSIHSIDVTTIDGETKSLADYQGKTLLIVNTASECGLTPQYEALEALYKEKKDQGLEVLGFPCNQFGGQEPGDEAAIKEFCSMKFGIEFPMFAKIEVNGDDRHPLYSALFDAMPERTTSPDSGFEEKLKNYGINVVDGQVMWNFEKFLVDGNGEVIGHFAPDMTPSDPILSGAIDKALA</sequence>
<dbReference type="PROSITE" id="PS00460">
    <property type="entry name" value="GLUTATHIONE_PEROXID_1"/>
    <property type="match status" value="1"/>
</dbReference>
<dbReference type="GO" id="GO:0034599">
    <property type="term" value="P:cellular response to oxidative stress"/>
    <property type="evidence" value="ECO:0007669"/>
    <property type="project" value="TreeGrafter"/>
</dbReference>
<keyword evidence="8" id="KW-1185">Reference proteome</keyword>
<evidence type="ECO:0000256" key="4">
    <source>
        <dbReference type="PIRSR" id="PIRSR000303-1"/>
    </source>
</evidence>
<feature type="active site" evidence="4">
    <location>
        <position position="36"/>
    </location>
</feature>
<evidence type="ECO:0000259" key="6">
    <source>
        <dbReference type="PROSITE" id="PS51352"/>
    </source>
</evidence>
<dbReference type="PROSITE" id="PS51352">
    <property type="entry name" value="THIOREDOXIN_2"/>
    <property type="match status" value="1"/>
</dbReference>
<dbReference type="InterPro" id="IPR000889">
    <property type="entry name" value="Glutathione_peroxidase"/>
</dbReference>
<dbReference type="PANTHER" id="PTHR11592:SF78">
    <property type="entry name" value="GLUTATHIONE PEROXIDASE"/>
    <property type="match status" value="1"/>
</dbReference>
<evidence type="ECO:0000256" key="3">
    <source>
        <dbReference type="ARBA" id="ARBA00023002"/>
    </source>
</evidence>